<dbReference type="InterPro" id="IPR029063">
    <property type="entry name" value="SAM-dependent_MTases_sf"/>
</dbReference>
<accession>A0A5C6ZTQ5</accession>
<comment type="similarity">
    <text evidence="6">Belongs to the methyltransferase superfamily. RNA methyltransferase RsmG family.</text>
</comment>
<dbReference type="AlphaFoldDB" id="A0A5C6ZTQ5"/>
<dbReference type="PANTHER" id="PTHR31760:SF0">
    <property type="entry name" value="S-ADENOSYL-L-METHIONINE-DEPENDENT METHYLTRANSFERASES SUPERFAMILY PROTEIN"/>
    <property type="match status" value="1"/>
</dbReference>
<keyword evidence="3 6" id="KW-0489">Methyltransferase</keyword>
<keyword evidence="5 6" id="KW-0949">S-adenosyl-L-methionine</keyword>
<evidence type="ECO:0000256" key="5">
    <source>
        <dbReference type="ARBA" id="ARBA00022691"/>
    </source>
</evidence>
<comment type="subcellular location">
    <subcellularLocation>
        <location evidence="6">Cytoplasm</location>
    </subcellularLocation>
</comment>
<keyword evidence="1 6" id="KW-0963">Cytoplasm</keyword>
<dbReference type="EC" id="2.1.1.-" evidence="6"/>
<organism evidence="7 8">
    <name type="scientific">Gillisia hiemivivida</name>
    <dbReference type="NCBI Taxonomy" id="291190"/>
    <lineage>
        <taxon>Bacteria</taxon>
        <taxon>Pseudomonadati</taxon>
        <taxon>Bacteroidota</taxon>
        <taxon>Flavobacteriia</taxon>
        <taxon>Flavobacteriales</taxon>
        <taxon>Flavobacteriaceae</taxon>
        <taxon>Gillisia</taxon>
    </lineage>
</organism>
<keyword evidence="4 6" id="KW-0808">Transferase</keyword>
<feature type="binding site" evidence="6">
    <location>
        <position position="71"/>
    </location>
    <ligand>
        <name>S-adenosyl-L-methionine</name>
        <dbReference type="ChEBI" id="CHEBI:59789"/>
    </ligand>
</feature>
<dbReference type="Pfam" id="PF02527">
    <property type="entry name" value="GidB"/>
    <property type="match status" value="1"/>
</dbReference>
<keyword evidence="2 6" id="KW-0698">rRNA processing</keyword>
<dbReference type="Proteomes" id="UP000321367">
    <property type="component" value="Unassembled WGS sequence"/>
</dbReference>
<dbReference type="HAMAP" id="MF_00074">
    <property type="entry name" value="16SrRNA_methyltr_G"/>
    <property type="match status" value="1"/>
</dbReference>
<evidence type="ECO:0000313" key="8">
    <source>
        <dbReference type="Proteomes" id="UP000321367"/>
    </source>
</evidence>
<evidence type="ECO:0000256" key="6">
    <source>
        <dbReference type="HAMAP-Rule" id="MF_00074"/>
    </source>
</evidence>
<evidence type="ECO:0000256" key="3">
    <source>
        <dbReference type="ARBA" id="ARBA00022603"/>
    </source>
</evidence>
<reference evidence="7 8" key="1">
    <citation type="submission" date="2019-08" db="EMBL/GenBank/DDBJ databases">
        <title>Genome sequence of Gillisia hiemivivida IC154 (type strain).</title>
        <authorList>
            <person name="Bowman J.P."/>
        </authorList>
    </citation>
    <scope>NUCLEOTIDE SEQUENCE [LARGE SCALE GENOMIC DNA]</scope>
    <source>
        <strain evidence="7 8">IC154</strain>
    </source>
</reference>
<evidence type="ECO:0000256" key="2">
    <source>
        <dbReference type="ARBA" id="ARBA00022552"/>
    </source>
</evidence>
<dbReference type="EMBL" id="VORY01000019">
    <property type="protein sequence ID" value="TXD92595.1"/>
    <property type="molecule type" value="Genomic_DNA"/>
</dbReference>
<evidence type="ECO:0000256" key="1">
    <source>
        <dbReference type="ARBA" id="ARBA00022490"/>
    </source>
</evidence>
<protein>
    <recommendedName>
        <fullName evidence="6">Ribosomal RNA small subunit methyltransferase G</fullName>
        <ecNumber evidence="6">2.1.1.-</ecNumber>
    </recommendedName>
    <alternativeName>
        <fullName evidence="6">16S rRNA 7-methylguanosine methyltransferase</fullName>
        <shortName evidence="6">16S rRNA m7G methyltransferase</shortName>
    </alternativeName>
</protein>
<dbReference type="GO" id="GO:0005829">
    <property type="term" value="C:cytosol"/>
    <property type="evidence" value="ECO:0007669"/>
    <property type="project" value="TreeGrafter"/>
</dbReference>
<comment type="function">
    <text evidence="6">Specifically methylates the N7 position of a guanine in 16S rRNA.</text>
</comment>
<comment type="caution">
    <text evidence="6">Lacks conserved residue(s) required for the propagation of feature annotation.</text>
</comment>
<name>A0A5C6ZTQ5_9FLAO</name>
<dbReference type="Gene3D" id="3.40.50.150">
    <property type="entry name" value="Vaccinia Virus protein VP39"/>
    <property type="match status" value="1"/>
</dbReference>
<dbReference type="GO" id="GO:0070043">
    <property type="term" value="F:rRNA (guanine-N7-)-methyltransferase activity"/>
    <property type="evidence" value="ECO:0007669"/>
    <property type="project" value="UniProtKB-UniRule"/>
</dbReference>
<comment type="caution">
    <text evidence="7">The sequence shown here is derived from an EMBL/GenBank/DDBJ whole genome shotgun (WGS) entry which is preliminary data.</text>
</comment>
<feature type="binding site" evidence="6">
    <location>
        <begin position="122"/>
        <end position="123"/>
    </location>
    <ligand>
        <name>S-adenosyl-L-methionine</name>
        <dbReference type="ChEBI" id="CHEBI:59789"/>
    </ligand>
</feature>
<gene>
    <name evidence="6 7" type="primary">rsmG</name>
    <name evidence="7" type="ORF">ES724_13225</name>
</gene>
<dbReference type="PIRSF" id="PIRSF003078">
    <property type="entry name" value="GidB"/>
    <property type="match status" value="1"/>
</dbReference>
<dbReference type="NCBIfam" id="TIGR00138">
    <property type="entry name" value="rsmG_gidB"/>
    <property type="match status" value="1"/>
</dbReference>
<dbReference type="InterPro" id="IPR003682">
    <property type="entry name" value="rRNA_ssu_MeTfrase_G"/>
</dbReference>
<feature type="binding site" evidence="6">
    <location>
        <position position="135"/>
    </location>
    <ligand>
        <name>S-adenosyl-L-methionine</name>
        <dbReference type="ChEBI" id="CHEBI:59789"/>
    </ligand>
</feature>
<evidence type="ECO:0000313" key="7">
    <source>
        <dbReference type="EMBL" id="TXD92595.1"/>
    </source>
</evidence>
<feature type="binding site" evidence="6">
    <location>
        <position position="76"/>
    </location>
    <ligand>
        <name>S-adenosyl-L-methionine</name>
        <dbReference type="ChEBI" id="CHEBI:59789"/>
    </ligand>
</feature>
<dbReference type="SUPFAM" id="SSF53335">
    <property type="entry name" value="S-adenosyl-L-methionine-dependent methyltransferases"/>
    <property type="match status" value="1"/>
</dbReference>
<keyword evidence="8" id="KW-1185">Reference proteome</keyword>
<evidence type="ECO:0000256" key="4">
    <source>
        <dbReference type="ARBA" id="ARBA00022679"/>
    </source>
</evidence>
<dbReference type="RefSeq" id="WP_146933665.1">
    <property type="nucleotide sequence ID" value="NZ_CBCSHZ010000018.1"/>
</dbReference>
<dbReference type="OrthoDB" id="9808773at2"/>
<proteinExistence type="inferred from homology"/>
<sequence>MDLIKKYFPDLTPHQLDQFQAMQALYKDWNLKINVVSRKDIEELYLRHVLHSLGIAKIQKFNPGAKILDVGTGGGFPGIPLAILFPESQFHLVDSIGKKIKVVDEVVEGLQLKNVKTTNSRVEEIKGEYDFIISRAVAVMPSFVSWVKGKTAKNSNHDLKNGILYLKGGDLSEELKTYKTASIYDLTDYFEEEFFETKKVVHLPLKYK</sequence>
<dbReference type="PANTHER" id="PTHR31760">
    <property type="entry name" value="S-ADENOSYL-L-METHIONINE-DEPENDENT METHYLTRANSFERASES SUPERFAMILY PROTEIN"/>
    <property type="match status" value="1"/>
</dbReference>